<feature type="chain" id="PRO_5045521127" description="RdlA protein" evidence="2">
    <location>
        <begin position="26"/>
        <end position="156"/>
    </location>
</feature>
<sequence>MIKKVVATAAMSVSAVGTLAGPAMAIGNDGQDVANANGAAQMYGNTYTGGYMSPQMGLINGSLNKPCIGIGKLGAQSLIGLINIGLQDIPILSSQQQQMCTENSTINDGDDPLSHILDELPILSGNGSGNRADHHEHHEGRGKHRGDRHPDEHGHH</sequence>
<name>A0ABS4Y7B4_9ACTN</name>
<feature type="signal peptide" evidence="2">
    <location>
        <begin position="1"/>
        <end position="25"/>
    </location>
</feature>
<evidence type="ECO:0000313" key="3">
    <source>
        <dbReference type="EMBL" id="MBP2403813.1"/>
    </source>
</evidence>
<comment type="caution">
    <text evidence="3">The sequence shown here is derived from an EMBL/GenBank/DDBJ whole genome shotgun (WGS) entry which is preliminary data.</text>
</comment>
<accession>A0ABS4Y7B4</accession>
<evidence type="ECO:0000256" key="2">
    <source>
        <dbReference type="SAM" id="SignalP"/>
    </source>
</evidence>
<dbReference type="Pfam" id="PF25848">
    <property type="entry name" value="Rodlin"/>
    <property type="match status" value="1"/>
</dbReference>
<evidence type="ECO:0000256" key="1">
    <source>
        <dbReference type="SAM" id="MobiDB-lite"/>
    </source>
</evidence>
<keyword evidence="2" id="KW-0732">Signal</keyword>
<organism evidence="3 4">
    <name type="scientific">Streptomyces syringium</name>
    <dbReference type="NCBI Taxonomy" id="76729"/>
    <lineage>
        <taxon>Bacteria</taxon>
        <taxon>Bacillati</taxon>
        <taxon>Actinomycetota</taxon>
        <taxon>Actinomycetes</taxon>
        <taxon>Kitasatosporales</taxon>
        <taxon>Streptomycetaceae</taxon>
        <taxon>Streptomyces</taxon>
    </lineage>
</organism>
<evidence type="ECO:0000313" key="4">
    <source>
        <dbReference type="Proteomes" id="UP001519291"/>
    </source>
</evidence>
<dbReference type="Proteomes" id="UP001519291">
    <property type="component" value="Unassembled WGS sequence"/>
</dbReference>
<proteinExistence type="predicted"/>
<keyword evidence="4" id="KW-1185">Reference proteome</keyword>
<reference evidence="3 4" key="1">
    <citation type="submission" date="2021-03" db="EMBL/GenBank/DDBJ databases">
        <title>Sequencing the genomes of 1000 actinobacteria strains.</title>
        <authorList>
            <person name="Klenk H.-P."/>
        </authorList>
    </citation>
    <scope>NUCLEOTIDE SEQUENCE [LARGE SCALE GENOMIC DNA]</scope>
    <source>
        <strain evidence="3 4">DSM 41480</strain>
    </source>
</reference>
<dbReference type="GeneID" id="91570159"/>
<feature type="region of interest" description="Disordered" evidence="1">
    <location>
        <begin position="103"/>
        <end position="156"/>
    </location>
</feature>
<dbReference type="InterPro" id="IPR047736">
    <property type="entry name" value="RdlA/B-like"/>
</dbReference>
<gene>
    <name evidence="3" type="ORF">JO379_003282</name>
</gene>
<dbReference type="RefSeq" id="WP_372449089.1">
    <property type="nucleotide sequence ID" value="NZ_JAGIOH010000001.1"/>
</dbReference>
<evidence type="ECO:0008006" key="5">
    <source>
        <dbReference type="Google" id="ProtNLM"/>
    </source>
</evidence>
<protein>
    <recommendedName>
        <fullName evidence="5">RdlA protein</fullName>
    </recommendedName>
</protein>
<dbReference type="EMBL" id="JAGIOH010000001">
    <property type="protein sequence ID" value="MBP2403813.1"/>
    <property type="molecule type" value="Genomic_DNA"/>
</dbReference>
<dbReference type="NCBIfam" id="NF041022">
    <property type="entry name" value="rodlin_AB"/>
    <property type="match status" value="1"/>
</dbReference>